<proteinExistence type="predicted"/>
<evidence type="ECO:0000313" key="2">
    <source>
        <dbReference type="EMBL" id="OGM29353.1"/>
    </source>
</evidence>
<dbReference type="EMBL" id="MGGM01000014">
    <property type="protein sequence ID" value="OGM29353.1"/>
    <property type="molecule type" value="Genomic_DNA"/>
</dbReference>
<evidence type="ECO:0000256" key="1">
    <source>
        <dbReference type="SAM" id="MobiDB-lite"/>
    </source>
</evidence>
<comment type="caution">
    <text evidence="2">The sequence shown here is derived from an EMBL/GenBank/DDBJ whole genome shotgun (WGS) entry which is preliminary data.</text>
</comment>
<dbReference type="AlphaFoldDB" id="A0A1F7YPZ0"/>
<protein>
    <submittedName>
        <fullName evidence="2">Uncharacterized protein</fullName>
    </submittedName>
</protein>
<dbReference type="Proteomes" id="UP000177263">
    <property type="component" value="Unassembled WGS sequence"/>
</dbReference>
<evidence type="ECO:0000313" key="3">
    <source>
        <dbReference type="Proteomes" id="UP000177263"/>
    </source>
</evidence>
<sequence length="110" mass="12230">MSFDISDKLKKLFGKSEQMNDVEAPWLQGETFESTRSAASTPVVEQRREQPKTVQQDIQDQWEAKRQQAINAGLQHTNPPMQDSDKRFVHGSGKPGMGGGGGGQGRTRWS</sequence>
<feature type="region of interest" description="Disordered" evidence="1">
    <location>
        <begin position="73"/>
        <end position="110"/>
    </location>
</feature>
<organism evidence="2 3">
    <name type="scientific">Candidatus Woesebacteria bacterium RIFCSPHIGHO2_01_FULL_41_10</name>
    <dbReference type="NCBI Taxonomy" id="1802500"/>
    <lineage>
        <taxon>Bacteria</taxon>
        <taxon>Candidatus Woeseibacteriota</taxon>
    </lineage>
</organism>
<gene>
    <name evidence="2" type="ORF">A2801_01520</name>
</gene>
<name>A0A1F7YPZ0_9BACT</name>
<reference evidence="2 3" key="1">
    <citation type="journal article" date="2016" name="Nat. Commun.">
        <title>Thousands of microbial genomes shed light on interconnected biogeochemical processes in an aquifer system.</title>
        <authorList>
            <person name="Anantharaman K."/>
            <person name="Brown C.T."/>
            <person name="Hug L.A."/>
            <person name="Sharon I."/>
            <person name="Castelle C.J."/>
            <person name="Probst A.J."/>
            <person name="Thomas B.C."/>
            <person name="Singh A."/>
            <person name="Wilkins M.J."/>
            <person name="Karaoz U."/>
            <person name="Brodie E.L."/>
            <person name="Williams K.H."/>
            <person name="Hubbard S.S."/>
            <person name="Banfield J.F."/>
        </authorList>
    </citation>
    <scope>NUCLEOTIDE SEQUENCE [LARGE SCALE GENOMIC DNA]</scope>
</reference>
<feature type="compositionally biased region" description="Gly residues" evidence="1">
    <location>
        <begin position="93"/>
        <end position="110"/>
    </location>
</feature>
<accession>A0A1F7YPZ0</accession>
<feature type="region of interest" description="Disordered" evidence="1">
    <location>
        <begin position="32"/>
        <end position="55"/>
    </location>
</feature>